<reference evidence="3" key="1">
    <citation type="submission" date="2019-04" db="EMBL/GenBank/DDBJ databases">
        <title>Friends and foes A comparative genomics studyof 23 Aspergillus species from section Flavi.</title>
        <authorList>
            <consortium name="DOE Joint Genome Institute"/>
            <person name="Kjaerbolling I."/>
            <person name="Vesth T."/>
            <person name="Frisvad J.C."/>
            <person name="Nybo J.L."/>
            <person name="Theobald S."/>
            <person name="Kildgaard S."/>
            <person name="Isbrandt T."/>
            <person name="Kuo A."/>
            <person name="Sato A."/>
            <person name="Lyhne E.K."/>
            <person name="Kogle M.E."/>
            <person name="Wiebenga A."/>
            <person name="Kun R.S."/>
            <person name="Lubbers R.J."/>
            <person name="Makela M.R."/>
            <person name="Barry K."/>
            <person name="Chovatia M."/>
            <person name="Clum A."/>
            <person name="Daum C."/>
            <person name="Haridas S."/>
            <person name="He G."/>
            <person name="LaButti K."/>
            <person name="Lipzen A."/>
            <person name="Mondo S."/>
            <person name="Riley R."/>
            <person name="Salamov A."/>
            <person name="Simmons B.A."/>
            <person name="Magnuson J.K."/>
            <person name="Henrissat B."/>
            <person name="Mortensen U.H."/>
            <person name="Larsen T.O."/>
            <person name="Devries R.P."/>
            <person name="Grigoriev I.V."/>
            <person name="Machida M."/>
            <person name="Baker S.E."/>
            <person name="Andersen M.R."/>
        </authorList>
    </citation>
    <scope>NUCLEOTIDE SEQUENCE [LARGE SCALE GENOMIC DNA]</scope>
    <source>
        <strain evidence="3">CBS 130017</strain>
    </source>
</reference>
<feature type="region of interest" description="Disordered" evidence="1">
    <location>
        <begin position="39"/>
        <end position="69"/>
    </location>
</feature>
<proteinExistence type="predicted"/>
<gene>
    <name evidence="2" type="ORF">BDV39DRAFT_176500</name>
</gene>
<organism evidence="2 3">
    <name type="scientific">Aspergillus sergii</name>
    <dbReference type="NCBI Taxonomy" id="1034303"/>
    <lineage>
        <taxon>Eukaryota</taxon>
        <taxon>Fungi</taxon>
        <taxon>Dikarya</taxon>
        <taxon>Ascomycota</taxon>
        <taxon>Pezizomycotina</taxon>
        <taxon>Eurotiomycetes</taxon>
        <taxon>Eurotiomycetidae</taxon>
        <taxon>Eurotiales</taxon>
        <taxon>Aspergillaceae</taxon>
        <taxon>Aspergillus</taxon>
        <taxon>Aspergillus subgen. Circumdati</taxon>
    </lineage>
</organism>
<evidence type="ECO:0000313" key="2">
    <source>
        <dbReference type="EMBL" id="KAE8326724.1"/>
    </source>
</evidence>
<evidence type="ECO:0000256" key="1">
    <source>
        <dbReference type="SAM" id="MobiDB-lite"/>
    </source>
</evidence>
<dbReference type="Proteomes" id="UP000325945">
    <property type="component" value="Unassembled WGS sequence"/>
</dbReference>
<keyword evidence="3" id="KW-1185">Reference proteome</keyword>
<dbReference type="AlphaFoldDB" id="A0A5N6X0K9"/>
<accession>A0A5N6X0K9</accession>
<protein>
    <submittedName>
        <fullName evidence="2">Uncharacterized protein</fullName>
    </submittedName>
</protein>
<sequence length="69" mass="7185">MGNSWRSHCSVKEVGPIQESGMHPVLSSLGISCTSGTQSYTNRGLAPSGPHVQPLSGNLNSIHSQALPT</sequence>
<evidence type="ECO:0000313" key="3">
    <source>
        <dbReference type="Proteomes" id="UP000325945"/>
    </source>
</evidence>
<name>A0A5N6X0K9_9EURO</name>
<dbReference type="EMBL" id="ML741797">
    <property type="protein sequence ID" value="KAE8326724.1"/>
    <property type="molecule type" value="Genomic_DNA"/>
</dbReference>
<dbReference type="PROSITE" id="PS51257">
    <property type="entry name" value="PROKAR_LIPOPROTEIN"/>
    <property type="match status" value="1"/>
</dbReference>
<feature type="compositionally biased region" description="Polar residues" evidence="1">
    <location>
        <begin position="55"/>
        <end position="69"/>
    </location>
</feature>